<dbReference type="EMBL" id="NNRM01000020">
    <property type="protein sequence ID" value="OYR26164.1"/>
    <property type="molecule type" value="Genomic_DNA"/>
</dbReference>
<evidence type="ECO:0000313" key="2">
    <source>
        <dbReference type="Proteomes" id="UP000216188"/>
    </source>
</evidence>
<gene>
    <name evidence="1" type="ORF">CEV34_2483</name>
</gene>
<organism evidence="1 2">
    <name type="scientific">Brucella pseudogrignonensis</name>
    <dbReference type="NCBI Taxonomy" id="419475"/>
    <lineage>
        <taxon>Bacteria</taxon>
        <taxon>Pseudomonadati</taxon>
        <taxon>Pseudomonadota</taxon>
        <taxon>Alphaproteobacteria</taxon>
        <taxon>Hyphomicrobiales</taxon>
        <taxon>Brucellaceae</taxon>
        <taxon>Brucella/Ochrobactrum group</taxon>
        <taxon>Brucella</taxon>
    </lineage>
</organism>
<proteinExistence type="predicted"/>
<dbReference type="Proteomes" id="UP000216188">
    <property type="component" value="Unassembled WGS sequence"/>
</dbReference>
<protein>
    <submittedName>
        <fullName evidence="1">Uncharacterized protein</fullName>
    </submittedName>
</protein>
<reference evidence="1 2" key="1">
    <citation type="submission" date="2017-07" db="EMBL/GenBank/DDBJ databases">
        <title>Phylogenetic study on the rhizospheric bacterium Ochrobactrum sp. A44.</title>
        <authorList>
            <person name="Krzyzanowska D.M."/>
            <person name="Ossowicki A."/>
            <person name="Rajewska M."/>
            <person name="Maciag T."/>
            <person name="Kaczynski Z."/>
            <person name="Czerwicka M."/>
            <person name="Jafra S."/>
        </authorList>
    </citation>
    <scope>NUCLEOTIDE SEQUENCE [LARGE SCALE GENOMIC DNA]</scope>
    <source>
        <strain evidence="1 2">CCUG 30717</strain>
    </source>
</reference>
<sequence length="49" mass="5755">MRRTKLPCLIKHRILPGYPDPRGTFFLQLTEALTRNLTITVMNWTARVN</sequence>
<name>A0A256GG89_9HYPH</name>
<accession>A0A256GG89</accession>
<evidence type="ECO:0000313" key="1">
    <source>
        <dbReference type="EMBL" id="OYR26164.1"/>
    </source>
</evidence>
<dbReference type="AlphaFoldDB" id="A0A256GG89"/>
<comment type="caution">
    <text evidence="1">The sequence shown here is derived from an EMBL/GenBank/DDBJ whole genome shotgun (WGS) entry which is preliminary data.</text>
</comment>
<keyword evidence="2" id="KW-1185">Reference proteome</keyword>